<evidence type="ECO:0000256" key="1">
    <source>
        <dbReference type="SAM" id="Phobius"/>
    </source>
</evidence>
<keyword evidence="1" id="KW-1133">Transmembrane helix</keyword>
<organism evidence="2 3">
    <name type="scientific">Sediminitomix flava</name>
    <dbReference type="NCBI Taxonomy" id="379075"/>
    <lineage>
        <taxon>Bacteria</taxon>
        <taxon>Pseudomonadati</taxon>
        <taxon>Bacteroidota</taxon>
        <taxon>Cytophagia</taxon>
        <taxon>Cytophagales</taxon>
        <taxon>Flammeovirgaceae</taxon>
        <taxon>Sediminitomix</taxon>
    </lineage>
</organism>
<keyword evidence="1" id="KW-0812">Transmembrane</keyword>
<keyword evidence="3" id="KW-1185">Reference proteome</keyword>
<sequence length="212" mass="24195">MRKIYLILLIIVIVLIGGFSILMLQVDKAVNPDPDYNTIYSDSYNEEKFINLKQGMTLDQIEAEIGKPFETYSPTAVHKILYSDFNVSIDHGTGVSIKDTADNISFLVLDFDSTKKVIKIFNRSYIDKNKEDSLHHNDYSQIISNFGSPKQELICNCEGSVMNYSDLKEGPYRGKHPIVKIRRLILTTDKELDRLVIDEGSPYNKYIGICNE</sequence>
<keyword evidence="1" id="KW-0472">Membrane</keyword>
<feature type="transmembrane region" description="Helical" evidence="1">
    <location>
        <begin position="5"/>
        <end position="24"/>
    </location>
</feature>
<proteinExistence type="predicted"/>
<dbReference type="AlphaFoldDB" id="A0A315YUZ3"/>
<dbReference type="EMBL" id="QGDO01000019">
    <property type="protein sequence ID" value="PWJ32687.1"/>
    <property type="molecule type" value="Genomic_DNA"/>
</dbReference>
<evidence type="ECO:0000313" key="2">
    <source>
        <dbReference type="EMBL" id="PWJ32687.1"/>
    </source>
</evidence>
<evidence type="ECO:0000313" key="3">
    <source>
        <dbReference type="Proteomes" id="UP000245535"/>
    </source>
</evidence>
<accession>A0A315YUZ3</accession>
<gene>
    <name evidence="2" type="ORF">BC781_1191</name>
</gene>
<dbReference type="RefSeq" id="WP_146201786.1">
    <property type="nucleotide sequence ID" value="NZ_QGDO01000019.1"/>
</dbReference>
<protein>
    <submittedName>
        <fullName evidence="2">Uncharacterized protein</fullName>
    </submittedName>
</protein>
<reference evidence="2 3" key="1">
    <citation type="submission" date="2018-03" db="EMBL/GenBank/DDBJ databases">
        <title>Genomic Encyclopedia of Archaeal and Bacterial Type Strains, Phase II (KMG-II): from individual species to whole genera.</title>
        <authorList>
            <person name="Goeker M."/>
        </authorList>
    </citation>
    <scope>NUCLEOTIDE SEQUENCE [LARGE SCALE GENOMIC DNA]</scope>
    <source>
        <strain evidence="2 3">DSM 28229</strain>
    </source>
</reference>
<comment type="caution">
    <text evidence="2">The sequence shown here is derived from an EMBL/GenBank/DDBJ whole genome shotgun (WGS) entry which is preliminary data.</text>
</comment>
<name>A0A315YUZ3_SEDFL</name>
<dbReference type="Proteomes" id="UP000245535">
    <property type="component" value="Unassembled WGS sequence"/>
</dbReference>